<sequence>MRFAYITLVLLVSLFAVAKNVNGEQNGAVQQKTLLQSFWDWLSGILKFLCSLSSFVDIFVQKSK</sequence>
<keyword evidence="2" id="KW-1185">Reference proteome</keyword>
<organism evidence="2 3">
    <name type="scientific">Trichobilharzia regenti</name>
    <name type="common">Nasal bird schistosome</name>
    <dbReference type="NCBI Taxonomy" id="157069"/>
    <lineage>
        <taxon>Eukaryota</taxon>
        <taxon>Metazoa</taxon>
        <taxon>Spiralia</taxon>
        <taxon>Lophotrochozoa</taxon>
        <taxon>Platyhelminthes</taxon>
        <taxon>Trematoda</taxon>
        <taxon>Digenea</taxon>
        <taxon>Strigeidida</taxon>
        <taxon>Schistosomatoidea</taxon>
        <taxon>Schistosomatidae</taxon>
        <taxon>Trichobilharzia</taxon>
    </lineage>
</organism>
<reference evidence="3" key="2">
    <citation type="submission" date="2023-11" db="UniProtKB">
        <authorList>
            <consortium name="WormBaseParasite"/>
        </authorList>
    </citation>
    <scope>IDENTIFICATION</scope>
</reference>
<dbReference type="AlphaFoldDB" id="A0AA85IYC6"/>
<reference evidence="2" key="1">
    <citation type="submission" date="2022-06" db="EMBL/GenBank/DDBJ databases">
        <authorList>
            <person name="Berger JAMES D."/>
            <person name="Berger JAMES D."/>
        </authorList>
    </citation>
    <scope>NUCLEOTIDE SEQUENCE [LARGE SCALE GENOMIC DNA]</scope>
</reference>
<dbReference type="WBParaSite" id="TREG1_111490.2">
    <property type="protein sequence ID" value="TREG1_111490.2"/>
    <property type="gene ID" value="TREG1_111490"/>
</dbReference>
<keyword evidence="1" id="KW-0732">Signal</keyword>
<feature type="chain" id="PRO_5041664139" evidence="1">
    <location>
        <begin position="24"/>
        <end position="64"/>
    </location>
</feature>
<protein>
    <submittedName>
        <fullName evidence="3">Uncharacterized protein</fullName>
    </submittedName>
</protein>
<name>A0AA85IYC6_TRIRE</name>
<dbReference type="Proteomes" id="UP000050795">
    <property type="component" value="Unassembled WGS sequence"/>
</dbReference>
<proteinExistence type="predicted"/>
<evidence type="ECO:0000256" key="1">
    <source>
        <dbReference type="SAM" id="SignalP"/>
    </source>
</evidence>
<evidence type="ECO:0000313" key="2">
    <source>
        <dbReference type="Proteomes" id="UP000050795"/>
    </source>
</evidence>
<accession>A0AA85IYC6</accession>
<evidence type="ECO:0000313" key="3">
    <source>
        <dbReference type="WBParaSite" id="TREG1_111490.2"/>
    </source>
</evidence>
<feature type="signal peptide" evidence="1">
    <location>
        <begin position="1"/>
        <end position="23"/>
    </location>
</feature>